<protein>
    <submittedName>
        <fullName evidence="2">Uncharacterized protein</fullName>
    </submittedName>
</protein>
<evidence type="ECO:0000313" key="3">
    <source>
        <dbReference type="Proteomes" id="UP001168146"/>
    </source>
</evidence>
<dbReference type="EMBL" id="JASUXU010000021">
    <property type="protein sequence ID" value="KAK0321254.1"/>
    <property type="molecule type" value="Genomic_DNA"/>
</dbReference>
<feature type="compositionally biased region" description="Low complexity" evidence="1">
    <location>
        <begin position="306"/>
        <end position="315"/>
    </location>
</feature>
<sequence>MSNNYTNGLNGYGYNTNGYYNNNPYHANPNNNPSVGYPAGTQAHSSYTTNANTPSYAYDTYSTVGNPVNNANVQYPVDAYSSYHSNVSQGNAQPSYVAGVHYTNYPNYTSNVQSPGHINPPNHGTAAGYTPSTSTLNPQAAPYVYTPTAQTGAQKSLLSDHPLFAQSSAQPTNVYSPPTLPQQQATAITEPSRLLSEHWAFTQPSFSALIAGQKPLLSEHPVFAQPSVAASPADQAILVSAHQVFTQQSVQQTSPNNVNNPTAASSMQQDVYSRRPNQAKERKPRGMIGQTVDAGRKTPPNRYLETKTASESVESAESKALHDSFVAEQMQAAASMSEEKTKKEGKTVNGKTVNGKTVNGKTVNGKTVNGKTVNGKTVNGKTVNGKTVNGKTVKGKAGVKEETATKPQTKEPAPSKKLTSQKEFQAVQDAPIAKPNMAEMERKALVAKTRRLVAIELDAKETGPITSIRRSRLDDEIWKETHARMARLDAGQEKVKTPVAGTMGYTALTPRIEASERPDWVNHLGLALPGMKRKVPVVTPPSSSDLDRLSPPEQIAGGKRKRTVDGDETPSKKAKMAPAAEVTKDDHAVLEAATPPVSTTPPPPPAPAAALFATTGEPAASAEKKRKRGDDDDDAVEEPAKRATKLNEPEHSAEKEQASPSHCPLLSTPPAASASVGIPPFTATPTAENTDDDDRELEAALLAELSKPSSLSDDHPPTRAGVSATASGTRKRRARGGGRGSSTELLRQAVRRDREVKDERPKVLPKGPKQKRPGLRVGEKPTGVGKKR</sequence>
<feature type="compositionally biased region" description="Pro residues" evidence="1">
    <location>
        <begin position="598"/>
        <end position="607"/>
    </location>
</feature>
<comment type="caution">
    <text evidence="2">The sequence shown here is derived from an EMBL/GenBank/DDBJ whole genome shotgun (WGS) entry which is preliminary data.</text>
</comment>
<feature type="compositionally biased region" description="Basic and acidic residues" evidence="1">
    <location>
        <begin position="638"/>
        <end position="657"/>
    </location>
</feature>
<feature type="region of interest" description="Disordered" evidence="1">
    <location>
        <begin position="535"/>
        <end position="788"/>
    </location>
</feature>
<evidence type="ECO:0000313" key="2">
    <source>
        <dbReference type="EMBL" id="KAK0321254.1"/>
    </source>
</evidence>
<proteinExistence type="predicted"/>
<accession>A0AAN6FMS2</accession>
<organism evidence="2 3">
    <name type="scientific">Friedmanniomyces endolithicus</name>
    <dbReference type="NCBI Taxonomy" id="329885"/>
    <lineage>
        <taxon>Eukaryota</taxon>
        <taxon>Fungi</taxon>
        <taxon>Dikarya</taxon>
        <taxon>Ascomycota</taxon>
        <taxon>Pezizomycotina</taxon>
        <taxon>Dothideomycetes</taxon>
        <taxon>Dothideomycetidae</taxon>
        <taxon>Mycosphaerellales</taxon>
        <taxon>Teratosphaeriaceae</taxon>
        <taxon>Friedmanniomyces</taxon>
    </lineage>
</organism>
<feature type="compositionally biased region" description="Polar residues" evidence="1">
    <location>
        <begin position="255"/>
        <end position="271"/>
    </location>
</feature>
<feature type="compositionally biased region" description="Low complexity" evidence="1">
    <location>
        <begin position="347"/>
        <end position="396"/>
    </location>
</feature>
<dbReference type="AlphaFoldDB" id="A0AAN6FMS2"/>
<evidence type="ECO:0000256" key="1">
    <source>
        <dbReference type="SAM" id="MobiDB-lite"/>
    </source>
</evidence>
<feature type="compositionally biased region" description="Basic and acidic residues" evidence="1">
    <location>
        <begin position="337"/>
        <end position="346"/>
    </location>
</feature>
<dbReference type="Proteomes" id="UP001168146">
    <property type="component" value="Unassembled WGS sequence"/>
</dbReference>
<feature type="region of interest" description="Disordered" evidence="1">
    <location>
        <begin position="250"/>
        <end position="316"/>
    </location>
</feature>
<feature type="compositionally biased region" description="Basic and acidic residues" evidence="1">
    <location>
        <begin position="750"/>
        <end position="762"/>
    </location>
</feature>
<gene>
    <name evidence="2" type="ORF">LTR82_007706</name>
</gene>
<reference evidence="2" key="1">
    <citation type="submission" date="2021-12" db="EMBL/GenBank/DDBJ databases">
        <title>Black yeast isolated from Biological Soil Crust.</title>
        <authorList>
            <person name="Kurbessoian T."/>
        </authorList>
    </citation>
    <scope>NUCLEOTIDE SEQUENCE</scope>
    <source>
        <strain evidence="2">CCFEE 5208</strain>
    </source>
</reference>
<name>A0AAN6FMS2_9PEZI</name>
<feature type="region of interest" description="Disordered" evidence="1">
    <location>
        <begin position="336"/>
        <end position="423"/>
    </location>
</feature>